<keyword evidence="8" id="KW-0029">Amino-acid transport</keyword>
<feature type="transmembrane region" description="Helical" evidence="12">
    <location>
        <begin position="586"/>
        <end position="611"/>
    </location>
</feature>
<evidence type="ECO:0000256" key="12">
    <source>
        <dbReference type="SAM" id="Phobius"/>
    </source>
</evidence>
<feature type="domain" description="ABC transporter" evidence="13">
    <location>
        <begin position="4"/>
        <end position="242"/>
    </location>
</feature>
<dbReference type="STRING" id="1291052.FC18_GL001707"/>
<dbReference type="RefSeq" id="WP_056975932.1">
    <property type="nucleotide sequence ID" value="NZ_AYYO01000037.1"/>
</dbReference>
<dbReference type="PROSITE" id="PS00211">
    <property type="entry name" value="ABC_TRANSPORTER_1"/>
    <property type="match status" value="1"/>
</dbReference>
<reference evidence="14 15" key="1">
    <citation type="journal article" date="2015" name="Genome Announc.">
        <title>Expanding the biotechnology potential of lactobacilli through comparative genomics of 213 strains and associated genera.</title>
        <authorList>
            <person name="Sun Z."/>
            <person name="Harris H.M."/>
            <person name="McCann A."/>
            <person name="Guo C."/>
            <person name="Argimon S."/>
            <person name="Zhang W."/>
            <person name="Yang X."/>
            <person name="Jeffery I.B."/>
            <person name="Cooney J.C."/>
            <person name="Kagawa T.F."/>
            <person name="Liu W."/>
            <person name="Song Y."/>
            <person name="Salvetti E."/>
            <person name="Wrobel A."/>
            <person name="Rasinkangas P."/>
            <person name="Parkhill J."/>
            <person name="Rea M.C."/>
            <person name="O'Sullivan O."/>
            <person name="Ritari J."/>
            <person name="Douillard F.P."/>
            <person name="Paul Ross R."/>
            <person name="Yang R."/>
            <person name="Briner A.E."/>
            <person name="Felis G.E."/>
            <person name="de Vos W.M."/>
            <person name="Barrangou R."/>
            <person name="Klaenhammer T.R."/>
            <person name="Caufield P.W."/>
            <person name="Cui Y."/>
            <person name="Zhang H."/>
            <person name="O'Toole P.W."/>
        </authorList>
    </citation>
    <scope>NUCLEOTIDE SEQUENCE [LARGE SCALE GENOMIC DNA]</scope>
    <source>
        <strain evidence="14 15">DSM 20505</strain>
    </source>
</reference>
<dbReference type="PANTHER" id="PTHR42798">
    <property type="entry name" value="LIPOPROTEIN-RELEASING SYSTEM ATP-BINDING PROTEIN LOLD"/>
    <property type="match status" value="1"/>
</dbReference>
<keyword evidence="4" id="KW-0997">Cell inner membrane</keyword>
<dbReference type="Pfam" id="PF02687">
    <property type="entry name" value="FtsX"/>
    <property type="match status" value="1"/>
</dbReference>
<feature type="transmembrane region" description="Helical" evidence="12">
    <location>
        <begin position="265"/>
        <end position="285"/>
    </location>
</feature>
<dbReference type="FunFam" id="3.40.50.300:FF:000032">
    <property type="entry name" value="Export ABC transporter ATP-binding protein"/>
    <property type="match status" value="1"/>
</dbReference>
<dbReference type="PANTHER" id="PTHR42798:SF2">
    <property type="entry name" value="ABC TRANSPORTER ATP-BINDING PROTEIN MG467-RELATED"/>
    <property type="match status" value="1"/>
</dbReference>
<dbReference type="Proteomes" id="UP000051679">
    <property type="component" value="Unassembled WGS sequence"/>
</dbReference>
<keyword evidence="3" id="KW-1003">Cell membrane</keyword>
<dbReference type="OrthoDB" id="2079174at2"/>
<evidence type="ECO:0000256" key="3">
    <source>
        <dbReference type="ARBA" id="ARBA00022475"/>
    </source>
</evidence>
<dbReference type="GO" id="GO:0098796">
    <property type="term" value="C:membrane protein complex"/>
    <property type="evidence" value="ECO:0007669"/>
    <property type="project" value="UniProtKB-ARBA"/>
</dbReference>
<dbReference type="InterPro" id="IPR003838">
    <property type="entry name" value="ABC3_permease_C"/>
</dbReference>
<evidence type="ECO:0000313" key="15">
    <source>
        <dbReference type="Proteomes" id="UP000051679"/>
    </source>
</evidence>
<evidence type="ECO:0000313" key="14">
    <source>
        <dbReference type="EMBL" id="KRM55000.1"/>
    </source>
</evidence>
<dbReference type="CDD" id="cd03255">
    <property type="entry name" value="ABC_MJ0796_LolCDE_FtsE"/>
    <property type="match status" value="1"/>
</dbReference>
<dbReference type="SMART" id="SM00382">
    <property type="entry name" value="AAA"/>
    <property type="match status" value="1"/>
</dbReference>
<dbReference type="AlphaFoldDB" id="A0A0R1ZJ71"/>
<dbReference type="EMBL" id="AYYO01000037">
    <property type="protein sequence ID" value="KRM55000.1"/>
    <property type="molecule type" value="Genomic_DNA"/>
</dbReference>
<keyword evidence="9 12" id="KW-1133">Transmembrane helix</keyword>
<keyword evidence="2" id="KW-0813">Transport</keyword>
<name>A0A0R1ZJ71_9LACO</name>
<evidence type="ECO:0000256" key="11">
    <source>
        <dbReference type="ARBA" id="ARBA00038388"/>
    </source>
</evidence>
<evidence type="ECO:0000256" key="6">
    <source>
        <dbReference type="ARBA" id="ARBA00022741"/>
    </source>
</evidence>
<evidence type="ECO:0000256" key="5">
    <source>
        <dbReference type="ARBA" id="ARBA00022692"/>
    </source>
</evidence>
<evidence type="ECO:0000256" key="8">
    <source>
        <dbReference type="ARBA" id="ARBA00022970"/>
    </source>
</evidence>
<dbReference type="InterPro" id="IPR025857">
    <property type="entry name" value="MacB_PCD"/>
</dbReference>
<comment type="similarity">
    <text evidence="11">Belongs to the ABC transporter superfamily. Macrolide exporter (TC 3.A.1.122) family.</text>
</comment>
<organism evidence="14 15">
    <name type="scientific">Lacticaseibacillus sharpeae JCM 1186 = DSM 20505</name>
    <dbReference type="NCBI Taxonomy" id="1291052"/>
    <lineage>
        <taxon>Bacteria</taxon>
        <taxon>Bacillati</taxon>
        <taxon>Bacillota</taxon>
        <taxon>Bacilli</taxon>
        <taxon>Lactobacillales</taxon>
        <taxon>Lactobacillaceae</taxon>
        <taxon>Lacticaseibacillus</taxon>
    </lineage>
</organism>
<evidence type="ECO:0000256" key="2">
    <source>
        <dbReference type="ARBA" id="ARBA00022448"/>
    </source>
</evidence>
<evidence type="ECO:0000256" key="1">
    <source>
        <dbReference type="ARBA" id="ARBA00004429"/>
    </source>
</evidence>
<dbReference type="GO" id="GO:0005524">
    <property type="term" value="F:ATP binding"/>
    <property type="evidence" value="ECO:0007669"/>
    <property type="project" value="UniProtKB-KW"/>
</dbReference>
<dbReference type="InterPro" id="IPR027417">
    <property type="entry name" value="P-loop_NTPase"/>
</dbReference>
<proteinExistence type="inferred from homology"/>
<dbReference type="InterPro" id="IPR003593">
    <property type="entry name" value="AAA+_ATPase"/>
</dbReference>
<dbReference type="InterPro" id="IPR017911">
    <property type="entry name" value="MacB-like_ATP-bd"/>
</dbReference>
<dbReference type="PATRIC" id="fig|1291052.5.peg.1746"/>
<accession>A0A0R1ZJ71</accession>
<evidence type="ECO:0000256" key="4">
    <source>
        <dbReference type="ARBA" id="ARBA00022519"/>
    </source>
</evidence>
<sequence length="661" mass="70626">MSYLTLHNIQKSYFLDRQEFPVLKGIDLSFNLGEFVSILGESGGGKSTLMNIIGGLDRNFQGSVNVNGKQLDHNNEKELDRYRRETVGYIYQSYNLINHLTVLDNVLVSLDMTTLDKAAREKRARALLKEVGLVEQAGKYPNHLSGGQKQRVAIARALASDPKVIIADEPTGALDAQNTAEVLKILDNIASQGRLVIAVTHSQIVADAGTRIVHMENGRINKDIALRPAYKPMKTDGTIKSRLLPAIVSYKTALKHLKFNFGRNALIVLGTTIGLFSVILFNGIGNGVSKYIDNQVTSISNPRLVTVAKYDKKTAGNSSAMAAMSTSATAGGTTSNLTNAQIKRIEQLKNVADVDKSYTVTAATVKDGQKTVTLSTIKNWNNTANTDNLLKGTKPGIGEIVLDKADAKKINKDWRKVVGDNIAVSYQAENKAGKMVLVKANVLVSGVAEAKNSMGMTNLTAMNTGTLTHAMVKANVSTLPTSVSVVASSTAAVSGVKKRINALQSNGKRVFTATALTSFIKTVKTYVNLASTLLAAIASISLVVSALMIIVSMFMSVSSRVKEIGILRALGQSKKDIRRLFTSESLILGVTSATVATIIAYGLGALANMALSSLANFAIVQISIGNVVGTFVIALVIALIAAWMPSRRAAKMNPIDALAAE</sequence>
<gene>
    <name evidence="14" type="ORF">FC18_GL001707</name>
</gene>
<comment type="subcellular location">
    <subcellularLocation>
        <location evidence="1">Cell inner membrane</location>
        <topology evidence="1">Multi-pass membrane protein</topology>
    </subcellularLocation>
</comment>
<comment type="caution">
    <text evidence="14">The sequence shown here is derived from an EMBL/GenBank/DDBJ whole genome shotgun (WGS) entry which is preliminary data.</text>
</comment>
<keyword evidence="5 12" id="KW-0812">Transmembrane</keyword>
<dbReference type="InterPro" id="IPR003439">
    <property type="entry name" value="ABC_transporter-like_ATP-bd"/>
</dbReference>
<dbReference type="GO" id="GO:0016887">
    <property type="term" value="F:ATP hydrolysis activity"/>
    <property type="evidence" value="ECO:0007669"/>
    <property type="project" value="InterPro"/>
</dbReference>
<keyword evidence="10 12" id="KW-0472">Membrane</keyword>
<keyword evidence="15" id="KW-1185">Reference proteome</keyword>
<dbReference type="GO" id="GO:0005886">
    <property type="term" value="C:plasma membrane"/>
    <property type="evidence" value="ECO:0007669"/>
    <property type="project" value="UniProtKB-SubCell"/>
</dbReference>
<dbReference type="PROSITE" id="PS50893">
    <property type="entry name" value="ABC_TRANSPORTER_2"/>
    <property type="match status" value="1"/>
</dbReference>
<keyword evidence="6" id="KW-0547">Nucleotide-binding</keyword>
<dbReference type="InterPro" id="IPR017871">
    <property type="entry name" value="ABC_transporter-like_CS"/>
</dbReference>
<evidence type="ECO:0000256" key="7">
    <source>
        <dbReference type="ARBA" id="ARBA00022840"/>
    </source>
</evidence>
<dbReference type="GO" id="GO:0006865">
    <property type="term" value="P:amino acid transport"/>
    <property type="evidence" value="ECO:0007669"/>
    <property type="project" value="UniProtKB-KW"/>
</dbReference>
<dbReference type="Pfam" id="PF12704">
    <property type="entry name" value="MacB_PCD"/>
    <property type="match status" value="1"/>
</dbReference>
<feature type="transmembrane region" description="Helical" evidence="12">
    <location>
        <begin position="617"/>
        <end position="643"/>
    </location>
</feature>
<dbReference type="Pfam" id="PF00005">
    <property type="entry name" value="ABC_tran"/>
    <property type="match status" value="1"/>
</dbReference>
<evidence type="ECO:0000256" key="10">
    <source>
        <dbReference type="ARBA" id="ARBA00023136"/>
    </source>
</evidence>
<keyword evidence="7" id="KW-0067">ATP-binding</keyword>
<dbReference type="SUPFAM" id="SSF52540">
    <property type="entry name" value="P-loop containing nucleoside triphosphate hydrolases"/>
    <property type="match status" value="1"/>
</dbReference>
<feature type="transmembrane region" description="Helical" evidence="12">
    <location>
        <begin position="533"/>
        <end position="554"/>
    </location>
</feature>
<evidence type="ECO:0000256" key="9">
    <source>
        <dbReference type="ARBA" id="ARBA00022989"/>
    </source>
</evidence>
<protein>
    <submittedName>
        <fullName evidence="14">Peptide ABC transporter ATPase</fullName>
    </submittedName>
</protein>
<evidence type="ECO:0000259" key="13">
    <source>
        <dbReference type="PROSITE" id="PS50893"/>
    </source>
</evidence>
<dbReference type="GO" id="GO:0022857">
    <property type="term" value="F:transmembrane transporter activity"/>
    <property type="evidence" value="ECO:0007669"/>
    <property type="project" value="UniProtKB-ARBA"/>
</dbReference>
<dbReference type="Gene3D" id="3.40.50.300">
    <property type="entry name" value="P-loop containing nucleotide triphosphate hydrolases"/>
    <property type="match status" value="1"/>
</dbReference>